<accession>G8QN83</accession>
<dbReference type="KEGG" id="dsu:Dsui_2572"/>
<dbReference type="OrthoDB" id="7817736at2"/>
<dbReference type="InterPro" id="IPR032689">
    <property type="entry name" value="TraG-D_C"/>
</dbReference>
<dbReference type="InterPro" id="IPR022458">
    <property type="entry name" value="Conjugative_coupling_TraG/TraD"/>
</dbReference>
<dbReference type="STRING" id="640081.Dsui_2572"/>
<feature type="domain" description="TraD/TraG TraM recognition site" evidence="1">
    <location>
        <begin position="497"/>
        <end position="621"/>
    </location>
</feature>
<reference evidence="2 3" key="1">
    <citation type="journal article" date="2012" name="J. Bacteriol.">
        <title>Complete genome sequence of the anaerobic perchlorate-reducing bacterium Azospira suillum strain PS.</title>
        <authorList>
            <person name="Byrne-Bailey K.G."/>
            <person name="Coates J.D."/>
        </authorList>
    </citation>
    <scope>NUCLEOTIDE SEQUENCE [LARGE SCALE GENOMIC DNA]</scope>
    <source>
        <strain evidence="3">ATCC BAA-33 / DSM 13638 / PS</strain>
    </source>
</reference>
<dbReference type="Proteomes" id="UP000005633">
    <property type="component" value="Chromosome"/>
</dbReference>
<dbReference type="HOGENOM" id="CLU_024857_0_0_4"/>
<dbReference type="EMBL" id="CP003153">
    <property type="protein sequence ID" value="AEV26923.1"/>
    <property type="molecule type" value="Genomic_DNA"/>
</dbReference>
<dbReference type="Gene3D" id="3.40.50.300">
    <property type="entry name" value="P-loop containing nucleotide triphosphate hydrolases"/>
    <property type="match status" value="2"/>
</dbReference>
<organism evidence="2 3">
    <name type="scientific">Azospira oryzae (strain ATCC BAA-33 / DSM 13638 / PS)</name>
    <name type="common">Dechlorosoma suillum</name>
    <dbReference type="NCBI Taxonomy" id="640081"/>
    <lineage>
        <taxon>Bacteria</taxon>
        <taxon>Pseudomonadati</taxon>
        <taxon>Pseudomonadota</taxon>
        <taxon>Betaproteobacteria</taxon>
        <taxon>Rhodocyclales</taxon>
        <taxon>Rhodocyclaceae</taxon>
        <taxon>Azospira</taxon>
    </lineage>
</organism>
<evidence type="ECO:0000259" key="1">
    <source>
        <dbReference type="Pfam" id="PF12696"/>
    </source>
</evidence>
<dbReference type="AlphaFoldDB" id="G8QN83"/>
<dbReference type="PANTHER" id="PTHR30121:SF6">
    <property type="entry name" value="SLR6007 PROTEIN"/>
    <property type="match status" value="1"/>
</dbReference>
<dbReference type="InterPro" id="IPR027417">
    <property type="entry name" value="P-loop_NTPase"/>
</dbReference>
<dbReference type="eggNOG" id="COG3505">
    <property type="taxonomic scope" value="Bacteria"/>
</dbReference>
<dbReference type="NCBIfam" id="TIGR03754">
    <property type="entry name" value="conj_TOL_TraD"/>
    <property type="match status" value="1"/>
</dbReference>
<dbReference type="PANTHER" id="PTHR30121">
    <property type="entry name" value="UNCHARACTERIZED PROTEIN YJGR-RELATED"/>
    <property type="match status" value="1"/>
</dbReference>
<sequence>MSYPFENLFRKPYELIPAATSLAAVPTALCFRDLLQLSPAAATAFALGCLGHSAWRFNQGRQVLRFHRNLKRLPSYVLRSEDIPWSDREQFLGQGFRWDQRHTQRLFTARQPAYAHLRARNRLYDRARDFERKHPGHWLAKRLREESWWNPVPPLPPIGGDPAIHGIELDELEQWVDLGERVGHTLVLGTTRVGKTRLLELLVTQDIRRGDVVICFDPKGDEGLLRRMYAEAKRAGRESEFYFFHLGYPDKSARYSPIGTYAQITEVATRVANQLPGEGQSAAFKEFVWRYVNVIAKTMEALGIKPTYEQLYRHATNIDLLAQQYFELWLDRDHPGWRDQLELRGTTKETAEQARKTGRSLQALNMLGLFRERGWHDPIADALGSVLTNDRSYFEKLVSSLYPLLEKLTTGRINELLSPDMSNPDDLRPVFDWDKIINQGGIVYVGLDSLSNFEVASAVGNAMFADLTSTAGRLYKFGAGYGQSGAIKKRKVSIHGDEFNELIGDEFVPMLNKAGGAGYQVTVYTQTWSDVEAKIGSAAKAGQIGGNLNTLIMMRVKNTETAEILTNQLPEVTVQERMLVSGTTDSSDEHDLVGFTGKAEDRFSLRNVPMIQPADLVQLPKGQAFCLVEGGQLIKVRLPLASDEDDDCMPPDLEDVAIDMGRKYNRYIDAEAQGLVSGIRPWEQVTTAGRGSSYGIQ</sequence>
<dbReference type="SUPFAM" id="SSF52540">
    <property type="entry name" value="P-loop containing nucleoside triphosphate hydrolases"/>
    <property type="match status" value="1"/>
</dbReference>
<evidence type="ECO:0000313" key="2">
    <source>
        <dbReference type="EMBL" id="AEV26923.1"/>
    </source>
</evidence>
<proteinExistence type="predicted"/>
<protein>
    <submittedName>
        <fullName evidence="2">Conjugative coupling factor TraD, TOL family</fullName>
    </submittedName>
</protein>
<dbReference type="RefSeq" id="WP_014237604.1">
    <property type="nucleotide sequence ID" value="NC_016616.1"/>
</dbReference>
<evidence type="ECO:0000313" key="3">
    <source>
        <dbReference type="Proteomes" id="UP000005633"/>
    </source>
</evidence>
<dbReference type="CDD" id="cd01127">
    <property type="entry name" value="TrwB_TraG_TraD_VirD4"/>
    <property type="match status" value="1"/>
</dbReference>
<dbReference type="InterPro" id="IPR022503">
    <property type="entry name" value="Conj_coupling_TraG/TraD_PFGI-1"/>
</dbReference>
<name>G8QN83_AZOOP</name>
<dbReference type="Pfam" id="PF12696">
    <property type="entry name" value="TraG-D_C"/>
    <property type="match status" value="1"/>
</dbReference>
<dbReference type="NCBIfam" id="TIGR03743">
    <property type="entry name" value="SXT_TraD"/>
    <property type="match status" value="1"/>
</dbReference>
<dbReference type="InterPro" id="IPR051162">
    <property type="entry name" value="T4SS_component"/>
</dbReference>
<gene>
    <name evidence="2" type="ordered locus">Dsui_2572</name>
</gene>